<keyword evidence="2" id="KW-0378">Hydrolase</keyword>
<evidence type="ECO:0000259" key="4">
    <source>
        <dbReference type="Pfam" id="PF02016"/>
    </source>
</evidence>
<dbReference type="STRING" id="661478.OP10G_3512"/>
<evidence type="ECO:0000259" key="5">
    <source>
        <dbReference type="Pfam" id="PF17676"/>
    </source>
</evidence>
<sequence>MLKPARLREGDAIAVLSPSWGGPSVFPHVFDLGLRNLESVFGLRIKEFPTARAADNLIYQNPKMRAEDLNRAFADPEVKGIVTSIGGDDSVRILPFLDLHTILANPKILMGFSDTTTLTSYLSWHGLVTFNGPSVMAGFAQLRHLPASFGEHIRQMLMVGPPALEYHPYDGWTNRYLPWETPGYAGETAPLEPNEGWRWLQGAELAQGRLFGGCIDVLEFLKGTRFWPPAEFWPGKILFFETSEEIQAVAPVKYMLRNYGSMGVFDKVEALLFGRARNYSPAQNEEYFETIVKVVAGEFGRHDLPIVANMDFGHTDPQWILPLGAMAELDCERRRFRLLESAVA</sequence>
<dbReference type="InterPro" id="IPR027478">
    <property type="entry name" value="LdcA_N"/>
</dbReference>
<accession>A0A068NVQ9</accession>
<feature type="domain" description="LD-carboxypeptidase N-terminal" evidence="4">
    <location>
        <begin position="13"/>
        <end position="132"/>
    </location>
</feature>
<dbReference type="Gene3D" id="3.40.50.10740">
    <property type="entry name" value="Class I glutamine amidotransferase-like"/>
    <property type="match status" value="1"/>
</dbReference>
<dbReference type="KEGG" id="fgi:OP10G_3512"/>
<dbReference type="GO" id="GO:0016787">
    <property type="term" value="F:hydrolase activity"/>
    <property type="evidence" value="ECO:0007669"/>
    <property type="project" value="UniProtKB-KW"/>
</dbReference>
<proteinExistence type="inferred from homology"/>
<dbReference type="InterPro" id="IPR040449">
    <property type="entry name" value="Peptidase_S66_N"/>
</dbReference>
<dbReference type="Gene3D" id="3.50.30.60">
    <property type="entry name" value="LD-carboxypeptidase A C-terminal domain-like"/>
    <property type="match status" value="1"/>
</dbReference>
<dbReference type="SUPFAM" id="SSF141986">
    <property type="entry name" value="LD-carboxypeptidase A C-terminal domain-like"/>
    <property type="match status" value="1"/>
</dbReference>
<dbReference type="HOGENOM" id="CLU_034346_1_0_0"/>
<evidence type="ECO:0000256" key="1">
    <source>
        <dbReference type="ARBA" id="ARBA00010233"/>
    </source>
</evidence>
<evidence type="ECO:0000313" key="6">
    <source>
        <dbReference type="EMBL" id="AIE86880.1"/>
    </source>
</evidence>
<dbReference type="InterPro" id="IPR003507">
    <property type="entry name" value="S66_fam"/>
</dbReference>
<gene>
    <name evidence="6" type="ORF">OP10G_3512</name>
</gene>
<comment type="similarity">
    <text evidence="1">Belongs to the peptidase S66 family.</text>
</comment>
<evidence type="ECO:0008006" key="8">
    <source>
        <dbReference type="Google" id="ProtNLM"/>
    </source>
</evidence>
<evidence type="ECO:0000256" key="2">
    <source>
        <dbReference type="ARBA" id="ARBA00022801"/>
    </source>
</evidence>
<evidence type="ECO:0000256" key="3">
    <source>
        <dbReference type="PIRSR" id="PIRSR028757-1"/>
    </source>
</evidence>
<dbReference type="SUPFAM" id="SSF52317">
    <property type="entry name" value="Class I glutamine amidotransferase-like"/>
    <property type="match status" value="1"/>
</dbReference>
<dbReference type="AlphaFoldDB" id="A0A068NVQ9"/>
<dbReference type="Proteomes" id="UP000027982">
    <property type="component" value="Chromosome"/>
</dbReference>
<protein>
    <recommendedName>
        <fullName evidence="8">LD-carboxypeptidase</fullName>
    </recommendedName>
</protein>
<dbReference type="EMBL" id="CP007139">
    <property type="protein sequence ID" value="AIE86880.1"/>
    <property type="molecule type" value="Genomic_DNA"/>
</dbReference>
<dbReference type="PANTHER" id="PTHR30237:SF4">
    <property type="entry name" value="LD-CARBOXYPEPTIDASE C-TERMINAL DOMAIN-CONTAINING PROTEIN"/>
    <property type="match status" value="1"/>
</dbReference>
<dbReference type="PANTHER" id="PTHR30237">
    <property type="entry name" value="MURAMOYLTETRAPEPTIDE CARBOXYPEPTIDASE"/>
    <property type="match status" value="1"/>
</dbReference>
<organism evidence="6 7">
    <name type="scientific">Fimbriimonas ginsengisoli Gsoil 348</name>
    <dbReference type="NCBI Taxonomy" id="661478"/>
    <lineage>
        <taxon>Bacteria</taxon>
        <taxon>Bacillati</taxon>
        <taxon>Armatimonadota</taxon>
        <taxon>Fimbriimonadia</taxon>
        <taxon>Fimbriimonadales</taxon>
        <taxon>Fimbriimonadaceae</taxon>
        <taxon>Fimbriimonas</taxon>
    </lineage>
</organism>
<feature type="domain" description="LD-carboxypeptidase C-terminal" evidence="5">
    <location>
        <begin position="207"/>
        <end position="329"/>
    </location>
</feature>
<feature type="active site" description="Charge relay system" evidence="3">
    <location>
        <position position="314"/>
    </location>
</feature>
<dbReference type="OrthoDB" id="9807329at2"/>
<dbReference type="InterPro" id="IPR029062">
    <property type="entry name" value="Class_I_gatase-like"/>
</dbReference>
<feature type="active site" description="Charge relay system" evidence="3">
    <location>
        <position position="241"/>
    </location>
</feature>
<keyword evidence="7" id="KW-1185">Reference proteome</keyword>
<dbReference type="CDD" id="cd07062">
    <property type="entry name" value="Peptidase_S66_mccF_like"/>
    <property type="match status" value="1"/>
</dbReference>
<dbReference type="InterPro" id="IPR027461">
    <property type="entry name" value="Carboxypeptidase_A_C_sf"/>
</dbReference>
<name>A0A068NVQ9_FIMGI</name>
<dbReference type="PIRSF" id="PIRSF028757">
    <property type="entry name" value="LD-carboxypeptidase"/>
    <property type="match status" value="1"/>
</dbReference>
<dbReference type="InterPro" id="IPR040921">
    <property type="entry name" value="Peptidase_S66C"/>
</dbReference>
<evidence type="ECO:0000313" key="7">
    <source>
        <dbReference type="Proteomes" id="UP000027982"/>
    </source>
</evidence>
<dbReference type="RefSeq" id="WP_025229188.1">
    <property type="nucleotide sequence ID" value="NZ_CP007139.1"/>
</dbReference>
<reference evidence="6 7" key="1">
    <citation type="journal article" date="2014" name="PLoS ONE">
        <title>The first complete genome sequence of the class fimbriimonadia in the phylum armatimonadetes.</title>
        <authorList>
            <person name="Hu Z.Y."/>
            <person name="Wang Y.Z."/>
            <person name="Im W.T."/>
            <person name="Wang S.Y."/>
            <person name="Zhao G.P."/>
            <person name="Zheng H.J."/>
            <person name="Quan Z.X."/>
        </authorList>
    </citation>
    <scope>NUCLEOTIDE SEQUENCE [LARGE SCALE GENOMIC DNA]</scope>
    <source>
        <strain evidence="6">Gsoil 348</strain>
    </source>
</reference>
<dbReference type="Pfam" id="PF02016">
    <property type="entry name" value="Peptidase_S66"/>
    <property type="match status" value="1"/>
</dbReference>
<dbReference type="Pfam" id="PF17676">
    <property type="entry name" value="Peptidase_S66C"/>
    <property type="match status" value="1"/>
</dbReference>
<feature type="active site" description="Nucleophile" evidence="3">
    <location>
        <position position="113"/>
    </location>
</feature>
<dbReference type="eggNOG" id="COG1619">
    <property type="taxonomic scope" value="Bacteria"/>
</dbReference>